<evidence type="ECO:0000313" key="3">
    <source>
        <dbReference type="Proteomes" id="UP000190837"/>
    </source>
</evidence>
<keyword evidence="1" id="KW-0472">Membrane</keyword>
<feature type="transmembrane region" description="Helical" evidence="1">
    <location>
        <begin position="64"/>
        <end position="83"/>
    </location>
</feature>
<proteinExistence type="predicted"/>
<dbReference type="EMBL" id="FKLO01000003">
    <property type="protein sequence ID" value="SAM56905.1"/>
    <property type="molecule type" value="Genomic_DNA"/>
</dbReference>
<feature type="transmembrane region" description="Helical" evidence="1">
    <location>
        <begin position="12"/>
        <end position="29"/>
    </location>
</feature>
<dbReference type="Proteomes" id="UP000190837">
    <property type="component" value="Unassembled WGS sequence"/>
</dbReference>
<evidence type="ECO:0000256" key="1">
    <source>
        <dbReference type="SAM" id="Phobius"/>
    </source>
</evidence>
<evidence type="ECO:0000313" key="2">
    <source>
        <dbReference type="EMBL" id="SAM56905.1"/>
    </source>
</evidence>
<protein>
    <submittedName>
        <fullName evidence="2">Uncharacterized protein</fullName>
    </submittedName>
</protein>
<gene>
    <name evidence="2" type="ORF">CHUV0807_0017</name>
</gene>
<dbReference type="RefSeq" id="WP_079538621.1">
    <property type="nucleotide sequence ID" value="NZ_CP171111.1"/>
</dbReference>
<accession>A0A1C3H1J5</accession>
<reference evidence="3" key="1">
    <citation type="submission" date="2016-04" db="EMBL/GenBank/DDBJ databases">
        <authorList>
            <person name="Tagini F."/>
        </authorList>
    </citation>
    <scope>NUCLEOTIDE SEQUENCE [LARGE SCALE GENOMIC DNA]</scope>
    <source>
        <strain evidence="3">CHUV0807</strain>
    </source>
</reference>
<dbReference type="AlphaFoldDB" id="A0A1C3H1J5"/>
<sequence length="176" mass="20265">MKEEIFDWLRRSPILFGLAIAFVALQLLTPATGSSALNASILSGLIAIPAALERWFSRHKRDEWLSDIVIYILLGVACYLYIIPGIHDLAHGSKTIITDDYHVRKKYRSHSRHSYSSYDFSSRYRLEIRGIRGQFPIDSADYEALNHPPLPRIRVEYWPKSGIIRRLTINPTEENP</sequence>
<organism evidence="2 3">
    <name type="scientific">Cardiobacterium hominis</name>
    <dbReference type="NCBI Taxonomy" id="2718"/>
    <lineage>
        <taxon>Bacteria</taxon>
        <taxon>Pseudomonadati</taxon>
        <taxon>Pseudomonadota</taxon>
        <taxon>Gammaproteobacteria</taxon>
        <taxon>Cardiobacteriales</taxon>
        <taxon>Cardiobacteriaceae</taxon>
        <taxon>Cardiobacterium</taxon>
    </lineage>
</organism>
<feature type="transmembrane region" description="Helical" evidence="1">
    <location>
        <begin position="35"/>
        <end position="52"/>
    </location>
</feature>
<keyword evidence="1" id="KW-0812">Transmembrane</keyword>
<keyword evidence="1" id="KW-1133">Transmembrane helix</keyword>
<name>A0A1C3H1J5_9GAMM</name>